<organism evidence="2">
    <name type="scientific">marine sediment metagenome</name>
    <dbReference type="NCBI Taxonomy" id="412755"/>
    <lineage>
        <taxon>unclassified sequences</taxon>
        <taxon>metagenomes</taxon>
        <taxon>ecological metagenomes</taxon>
    </lineage>
</organism>
<dbReference type="EMBL" id="BART01030945">
    <property type="protein sequence ID" value="GAH09001.1"/>
    <property type="molecule type" value="Genomic_DNA"/>
</dbReference>
<reference evidence="2" key="1">
    <citation type="journal article" date="2014" name="Front. Microbiol.">
        <title>High frequency of phylogenetically diverse reductive dehalogenase-homologous genes in deep subseafloor sedimentary metagenomes.</title>
        <authorList>
            <person name="Kawai M."/>
            <person name="Futagami T."/>
            <person name="Toyoda A."/>
            <person name="Takaki Y."/>
            <person name="Nishi S."/>
            <person name="Hori S."/>
            <person name="Arai W."/>
            <person name="Tsubouchi T."/>
            <person name="Morono Y."/>
            <person name="Uchiyama I."/>
            <person name="Ito T."/>
            <person name="Fujiyama A."/>
            <person name="Inagaki F."/>
            <person name="Takami H."/>
        </authorList>
    </citation>
    <scope>NUCLEOTIDE SEQUENCE</scope>
    <source>
        <strain evidence="2">Expedition CK06-06</strain>
    </source>
</reference>
<feature type="non-terminal residue" evidence="2">
    <location>
        <position position="50"/>
    </location>
</feature>
<gene>
    <name evidence="2" type="ORF">S01H4_53876</name>
</gene>
<feature type="compositionally biased region" description="Basic and acidic residues" evidence="1">
    <location>
        <begin position="38"/>
        <end position="50"/>
    </location>
</feature>
<sequence length="50" mass="5631">MRKVNECKLLMGKWMGASKVQAKGSLKRPLGTNTHSQLRFDRRGGSKVQD</sequence>
<evidence type="ECO:0000313" key="2">
    <source>
        <dbReference type="EMBL" id="GAH09001.1"/>
    </source>
</evidence>
<name>X1CKV5_9ZZZZ</name>
<evidence type="ECO:0000256" key="1">
    <source>
        <dbReference type="SAM" id="MobiDB-lite"/>
    </source>
</evidence>
<proteinExistence type="predicted"/>
<protein>
    <submittedName>
        <fullName evidence="2">Uncharacterized protein</fullName>
    </submittedName>
</protein>
<dbReference type="AlphaFoldDB" id="X1CKV5"/>
<comment type="caution">
    <text evidence="2">The sequence shown here is derived from an EMBL/GenBank/DDBJ whole genome shotgun (WGS) entry which is preliminary data.</text>
</comment>
<accession>X1CKV5</accession>
<feature type="region of interest" description="Disordered" evidence="1">
    <location>
        <begin position="20"/>
        <end position="50"/>
    </location>
</feature>